<dbReference type="GO" id="GO:0003677">
    <property type="term" value="F:DNA binding"/>
    <property type="evidence" value="ECO:0007669"/>
    <property type="project" value="UniProtKB-KW"/>
</dbReference>
<dbReference type="Proteomes" id="UP000032266">
    <property type="component" value="Chromosome"/>
</dbReference>
<dbReference type="AlphaFoldDB" id="A0A0C5VKZ3"/>
<gene>
    <name evidence="6" type="ORF">YC6258_02943</name>
</gene>
<dbReference type="InterPro" id="IPR036388">
    <property type="entry name" value="WH-like_DNA-bd_sf"/>
</dbReference>
<evidence type="ECO:0000256" key="1">
    <source>
        <dbReference type="ARBA" id="ARBA00009437"/>
    </source>
</evidence>
<keyword evidence="4" id="KW-0804">Transcription</keyword>
<dbReference type="PATRIC" id="fig|1445510.3.peg.2913"/>
<name>A0A0C5VKZ3_9GAMM</name>
<accession>A0A0C5VKZ3</accession>
<organism evidence="6 7">
    <name type="scientific">Gynuella sunshinyii YC6258</name>
    <dbReference type="NCBI Taxonomy" id="1445510"/>
    <lineage>
        <taxon>Bacteria</taxon>
        <taxon>Pseudomonadati</taxon>
        <taxon>Pseudomonadota</taxon>
        <taxon>Gammaproteobacteria</taxon>
        <taxon>Oceanospirillales</taxon>
        <taxon>Saccharospirillaceae</taxon>
        <taxon>Gynuella</taxon>
    </lineage>
</organism>
<comment type="similarity">
    <text evidence="1">Belongs to the LysR transcriptional regulatory family.</text>
</comment>
<dbReference type="HOGENOM" id="CLU_039613_6_1_6"/>
<evidence type="ECO:0000259" key="5">
    <source>
        <dbReference type="PROSITE" id="PS50931"/>
    </source>
</evidence>
<proteinExistence type="inferred from homology"/>
<dbReference type="PANTHER" id="PTHR30419:SF8">
    <property type="entry name" value="NITROGEN ASSIMILATION TRANSCRIPTIONAL ACTIVATOR-RELATED"/>
    <property type="match status" value="1"/>
</dbReference>
<dbReference type="InterPro" id="IPR005119">
    <property type="entry name" value="LysR_subst-bd"/>
</dbReference>
<dbReference type="Pfam" id="PF00126">
    <property type="entry name" value="HTH_1"/>
    <property type="match status" value="1"/>
</dbReference>
<dbReference type="SUPFAM" id="SSF46785">
    <property type="entry name" value="Winged helix' DNA-binding domain"/>
    <property type="match status" value="1"/>
</dbReference>
<dbReference type="GO" id="GO:0005829">
    <property type="term" value="C:cytosol"/>
    <property type="evidence" value="ECO:0007669"/>
    <property type="project" value="TreeGrafter"/>
</dbReference>
<dbReference type="CDD" id="cd05466">
    <property type="entry name" value="PBP2_LTTR_substrate"/>
    <property type="match status" value="1"/>
</dbReference>
<protein>
    <submittedName>
        <fullName evidence="6">Transcriptional regulator</fullName>
    </submittedName>
</protein>
<dbReference type="PANTHER" id="PTHR30419">
    <property type="entry name" value="HTH-TYPE TRANSCRIPTIONAL REGULATOR YBHD"/>
    <property type="match status" value="1"/>
</dbReference>
<dbReference type="InterPro" id="IPR050950">
    <property type="entry name" value="HTH-type_LysR_regulators"/>
</dbReference>
<dbReference type="PRINTS" id="PR00039">
    <property type="entry name" value="HTHLYSR"/>
</dbReference>
<reference evidence="6 7" key="1">
    <citation type="submission" date="2014-01" db="EMBL/GenBank/DDBJ databases">
        <title>Full genme sequencing of cellulolytic bacterium Gynuella sunshinyii YC6258T gen. nov., sp. nov.</title>
        <authorList>
            <person name="Khan H."/>
            <person name="Chung E.J."/>
            <person name="Chung Y.R."/>
        </authorList>
    </citation>
    <scope>NUCLEOTIDE SEQUENCE [LARGE SCALE GENOMIC DNA]</scope>
    <source>
        <strain evidence="6 7">YC6258</strain>
    </source>
</reference>
<dbReference type="STRING" id="1445510.YC6258_02943"/>
<keyword evidence="7" id="KW-1185">Reference proteome</keyword>
<dbReference type="Pfam" id="PF03466">
    <property type="entry name" value="LysR_substrate"/>
    <property type="match status" value="1"/>
</dbReference>
<dbReference type="InterPro" id="IPR000847">
    <property type="entry name" value="LysR_HTH_N"/>
</dbReference>
<evidence type="ECO:0000256" key="3">
    <source>
        <dbReference type="ARBA" id="ARBA00023125"/>
    </source>
</evidence>
<evidence type="ECO:0000313" key="6">
    <source>
        <dbReference type="EMBL" id="AJQ94981.1"/>
    </source>
</evidence>
<dbReference type="KEGG" id="gsn:YC6258_02943"/>
<dbReference type="EMBL" id="CP007142">
    <property type="protein sequence ID" value="AJQ94981.1"/>
    <property type="molecule type" value="Genomic_DNA"/>
</dbReference>
<dbReference type="FunFam" id="1.10.10.10:FF:000001">
    <property type="entry name" value="LysR family transcriptional regulator"/>
    <property type="match status" value="1"/>
</dbReference>
<feature type="domain" description="HTH lysR-type" evidence="5">
    <location>
        <begin position="1"/>
        <end position="52"/>
    </location>
</feature>
<keyword evidence="2" id="KW-0805">Transcription regulation</keyword>
<dbReference type="SUPFAM" id="SSF53850">
    <property type="entry name" value="Periplasmic binding protein-like II"/>
    <property type="match status" value="1"/>
</dbReference>
<dbReference type="Gene3D" id="1.10.10.10">
    <property type="entry name" value="Winged helix-like DNA-binding domain superfamily/Winged helix DNA-binding domain"/>
    <property type="match status" value="1"/>
</dbReference>
<dbReference type="GO" id="GO:0003700">
    <property type="term" value="F:DNA-binding transcription factor activity"/>
    <property type="evidence" value="ECO:0007669"/>
    <property type="project" value="InterPro"/>
</dbReference>
<evidence type="ECO:0000313" key="7">
    <source>
        <dbReference type="Proteomes" id="UP000032266"/>
    </source>
</evidence>
<sequence>MAFLAVVETGSFSEAAHRLHLTQPAISKRIRSLENQVNARLFDRVGREVLLTEAGRALIPPAERIAQEIREARQIVGNLAHNVGGRLSMAISHHIGLYRLPSTLKGFISNHTDVELDLHFLESERAYQSVINRDIELAFVTLPNHLDKVLVGELIWHDSLVFVVGKDHMLARKKSVRLNELCYANALLPELETFTYQIVKALFDQHKLPLRTSLPINFLETIKVMVSVGFGWSVLPRTMVDDSLVILEVENVALSRKLGYIRHRNRTLSNAAQAFLTELDRSLAKT</sequence>
<dbReference type="Gene3D" id="3.40.190.290">
    <property type="match status" value="1"/>
</dbReference>
<evidence type="ECO:0000256" key="2">
    <source>
        <dbReference type="ARBA" id="ARBA00023015"/>
    </source>
</evidence>
<dbReference type="InterPro" id="IPR036390">
    <property type="entry name" value="WH_DNA-bd_sf"/>
</dbReference>
<evidence type="ECO:0000256" key="4">
    <source>
        <dbReference type="ARBA" id="ARBA00023163"/>
    </source>
</evidence>
<keyword evidence="3" id="KW-0238">DNA-binding</keyword>
<dbReference type="PROSITE" id="PS50931">
    <property type="entry name" value="HTH_LYSR"/>
    <property type="match status" value="1"/>
</dbReference>